<keyword evidence="2" id="KW-1185">Reference proteome</keyword>
<evidence type="ECO:0000313" key="1">
    <source>
        <dbReference type="EMBL" id="BAU87379.1"/>
    </source>
</evidence>
<dbReference type="KEGG" id="slau:SLA_6513"/>
<dbReference type="AlphaFoldDB" id="A0A160P6C5"/>
<name>A0A160P6C5_STRLU</name>
<sequence length="198" mass="22203">MDELVLDAGMVEPVGAAASAASRALVGAVTKQLMSQTGTKLGGREERRQVYARFQQATVAAMVEAQHQRLLVKVIYPAWISPRKAQGMVEPLHRLLTETLQTYMDLRVVANPKPLEAADAVLTAVNGMFDLVSGDEGEFWKAADQVGEAHRAFVDTVRDDLWYLPQWWQAYRPSWWSIRGTNRRRRKALRSARTALPT</sequence>
<dbReference type="Proteomes" id="UP000217676">
    <property type="component" value="Chromosome"/>
</dbReference>
<organism evidence="1 2">
    <name type="scientific">Streptomyces laurentii</name>
    <dbReference type="NCBI Taxonomy" id="39478"/>
    <lineage>
        <taxon>Bacteria</taxon>
        <taxon>Bacillati</taxon>
        <taxon>Actinomycetota</taxon>
        <taxon>Actinomycetes</taxon>
        <taxon>Kitasatosporales</taxon>
        <taxon>Streptomycetaceae</taxon>
        <taxon>Streptomyces</taxon>
    </lineage>
</organism>
<accession>A0A160P6C5</accession>
<reference evidence="1 2" key="1">
    <citation type="journal article" date="2016" name="Genome Announc.">
        <title>Complete Genome Sequence of Thiostrepton-Producing Streptomyces laurentii ATCC 31255.</title>
        <authorList>
            <person name="Doi K."/>
            <person name="Fujino Y."/>
            <person name="Nagayoshi Y."/>
            <person name="Ohshima T."/>
            <person name="Ogata S."/>
        </authorList>
    </citation>
    <scope>NUCLEOTIDE SEQUENCE [LARGE SCALE GENOMIC DNA]</scope>
    <source>
        <strain evidence="1 2">ATCC 31255</strain>
    </source>
</reference>
<evidence type="ECO:0000313" key="2">
    <source>
        <dbReference type="Proteomes" id="UP000217676"/>
    </source>
</evidence>
<dbReference type="EMBL" id="AP017424">
    <property type="protein sequence ID" value="BAU87379.1"/>
    <property type="molecule type" value="Genomic_DNA"/>
</dbReference>
<proteinExistence type="predicted"/>
<gene>
    <name evidence="1" type="ORF">SLA_6513</name>
</gene>
<protein>
    <submittedName>
        <fullName evidence="1">Uncharacterized protein</fullName>
    </submittedName>
</protein>